<proteinExistence type="predicted"/>
<reference evidence="2" key="1">
    <citation type="journal article" date="2020" name="J. ISSAAS">
        <title>Lactobacilli and other gastrointestinal microbiota of Peromyscus leucopus, reservoir host for agents of Lyme disease and other zoonoses in North America.</title>
        <authorList>
            <person name="Milovic A."/>
            <person name="Bassam K."/>
            <person name="Shao H."/>
            <person name="Chatzistamou I."/>
            <person name="Tufts D.M."/>
            <person name="Diuk-Wasser M."/>
            <person name="Barbour A.G."/>
        </authorList>
    </citation>
    <scope>NUCLEOTIDE SEQUENCE</scope>
    <source>
        <strain evidence="2">LL90</strain>
    </source>
</reference>
<name>A0A6G8F1Q2_9PROT</name>
<organism evidence="2">
    <name type="scientific">uncultured Alphaproteobacteria bacterium</name>
    <dbReference type="NCBI Taxonomy" id="91750"/>
    <lineage>
        <taxon>Bacteria</taxon>
        <taxon>Pseudomonadati</taxon>
        <taxon>Pseudomonadota</taxon>
        <taxon>Alphaproteobacteria</taxon>
        <taxon>environmental samples</taxon>
    </lineage>
</organism>
<sequence length="60" mass="6714">MPIKARSKQFFGKFGTNNCKKTGNFRKQPQNPTIYGAKNKNPLPKLGISAPKTVKHKRDG</sequence>
<evidence type="ECO:0000256" key="1">
    <source>
        <dbReference type="SAM" id="MobiDB-lite"/>
    </source>
</evidence>
<dbReference type="EMBL" id="MN990728">
    <property type="protein sequence ID" value="QIM10265.1"/>
    <property type="molecule type" value="Genomic_DNA"/>
</dbReference>
<gene>
    <name evidence="2" type="ORF">PlAlph_0190</name>
</gene>
<feature type="compositionally biased region" description="Polar residues" evidence="1">
    <location>
        <begin position="15"/>
        <end position="33"/>
    </location>
</feature>
<accession>A0A6G8F1Q2</accession>
<protein>
    <submittedName>
        <fullName evidence="2">Uncharacterized protein</fullName>
    </submittedName>
</protein>
<dbReference type="AlphaFoldDB" id="A0A6G8F1Q2"/>
<evidence type="ECO:0000313" key="2">
    <source>
        <dbReference type="EMBL" id="QIM10265.1"/>
    </source>
</evidence>
<feature type="region of interest" description="Disordered" evidence="1">
    <location>
        <begin position="1"/>
        <end position="60"/>
    </location>
</feature>